<keyword evidence="4" id="KW-1185">Reference proteome</keyword>
<protein>
    <recommendedName>
        <fullName evidence="2">AsmA domain-containing protein</fullName>
    </recommendedName>
</protein>
<feature type="transmembrane region" description="Helical" evidence="1">
    <location>
        <begin position="21"/>
        <end position="40"/>
    </location>
</feature>
<reference evidence="3 4" key="1">
    <citation type="submission" date="2014-07" db="EMBL/GenBank/DDBJ databases">
        <title>Porphyromonadaceae bacterium OUH 308042 = ATCC BAA-2681 = DSM 28342 draft genome.</title>
        <authorList>
            <person name="Sydenham T.V."/>
            <person name="Hasman H."/>
            <person name="Justensen U.S."/>
        </authorList>
    </citation>
    <scope>NUCLEOTIDE SEQUENCE [LARGE SCALE GENOMIC DNA]</scope>
    <source>
        <strain evidence="3 4">OUH 308042</strain>
    </source>
</reference>
<evidence type="ECO:0000256" key="1">
    <source>
        <dbReference type="SAM" id="Phobius"/>
    </source>
</evidence>
<dbReference type="InterPro" id="IPR052894">
    <property type="entry name" value="AsmA-related"/>
</dbReference>
<proteinExistence type="predicted"/>
<evidence type="ECO:0000313" key="3">
    <source>
        <dbReference type="EMBL" id="KIO44726.1"/>
    </source>
</evidence>
<evidence type="ECO:0000259" key="2">
    <source>
        <dbReference type="Pfam" id="PF05170"/>
    </source>
</evidence>
<dbReference type="EMBL" id="JPIU01000038">
    <property type="protein sequence ID" value="KIO44726.1"/>
    <property type="molecule type" value="Genomic_DNA"/>
</dbReference>
<dbReference type="AlphaFoldDB" id="A0A0C3RE74"/>
<name>A0A0C3RE74_9PORP</name>
<dbReference type="GO" id="GO:0090313">
    <property type="term" value="P:regulation of protein targeting to membrane"/>
    <property type="evidence" value="ECO:0007669"/>
    <property type="project" value="TreeGrafter"/>
</dbReference>
<keyword evidence="1" id="KW-1133">Transmembrane helix</keyword>
<keyword evidence="1" id="KW-0472">Membrane</keyword>
<dbReference type="InterPro" id="IPR007844">
    <property type="entry name" value="AsmA"/>
</dbReference>
<dbReference type="RefSeq" id="WP_041505073.1">
    <property type="nucleotide sequence ID" value="NZ_JPIU01000038.1"/>
</dbReference>
<feature type="domain" description="AsmA" evidence="2">
    <location>
        <begin position="14"/>
        <end position="206"/>
    </location>
</feature>
<dbReference type="Proteomes" id="UP000031980">
    <property type="component" value="Unassembled WGS sequence"/>
</dbReference>
<sequence>MKEKKRKSIVWRLVKWTVITLFSLLILVGIGVGILIHFIFTPQKLTPVVERIANDMLNAKVHFDSIELTFFSTFPNFGLDVRHGEVVTKVFQDSVSIYVSTDSLMSFQRCLMTVDPMAYLSRKDVVIKELLIEKPRIYAYVNEEGVPGWDVMKIANTDSLPEVTPDTSSVKTINSIDIKNVRIKEGVLIFDDRANQLYARMENLGVGIDGAFARRKSRLDVEIQMENLLFWQQGELLVKNVTLGLKSGMSIDRDSLLYTLDRAVMDINGLKFGLGGECRGDSVTRTLDVDMKFGMQVPSLKTVLDLVPPAILKRDKKAEVEGSVLCNGTIKGIYGKDRIPIITSRIRINNGAVRYEGMPYALEKLELDVEGQVDLQRQQPSYVKLSRLYLKGASTEVDLSAEIRDLITAPRLLSNMNAVVDFTSLTQIFPLEEGVSMKGELNSVLKVNILLSDIKSANYGRMDIRGGCRLKDVVLKSERDSFLFRSKSIGLGFGTNMKDDTIWQGKNLLNGIFGFDSVDINMKERLVFHMDTSYVHVKTSPLRDTTAVASMSANIRFGRIRLTVDDTLSLMMGNSKAKLSLGPSPSDKKVPQAKASVEMDSLRIRALGNRLRMEKAGFDLTSVMNKDDKRIWKTSGIIGFRNLGVYTPVFPLRMRMPATKITLAPGRIELNGAKLRIGHSDVLLTGAVYNLADAFLHKGELKAELAVRSKMIDCNQLMKAMEVGEANRSKIWGINEEEMSEEELEELDLSADSTYVADSTMAVFVVPPGIDFKFETRINKVLYGKLELDSIHGEMIMRNQCIELSDLSLRSMAADMKTTMLYKASTPERAYAGFDLRMDDIHVASLINFMPSLDTLFPMLRSFEGMVDFHIAAEADLDSTMMIDLPTLRAAAYLDGKDLVLLDGETFAEISKMLMFKNKNRNMIDSVSVDFLIKNGVIEIFPFMIEMDRYKVAVGGEHHIDMNFKYHVSLLKSPIPFRAGVDISGSLEKMKFRITKAKYKDIFIPSRRAKVDSTQLNLRKQIRQLLQSVKRAADE</sequence>
<keyword evidence="1" id="KW-0812">Transmembrane</keyword>
<dbReference type="PANTHER" id="PTHR30441">
    <property type="entry name" value="DUF748 DOMAIN-CONTAINING PROTEIN"/>
    <property type="match status" value="1"/>
</dbReference>
<comment type="caution">
    <text evidence="3">The sequence shown here is derived from an EMBL/GenBank/DDBJ whole genome shotgun (WGS) entry which is preliminary data.</text>
</comment>
<dbReference type="OrthoDB" id="1108503at2"/>
<accession>A0A0C3RE74</accession>
<dbReference type="GO" id="GO:0005886">
    <property type="term" value="C:plasma membrane"/>
    <property type="evidence" value="ECO:0007669"/>
    <property type="project" value="TreeGrafter"/>
</dbReference>
<dbReference type="PANTHER" id="PTHR30441:SF8">
    <property type="entry name" value="DUF748 DOMAIN-CONTAINING PROTEIN"/>
    <property type="match status" value="1"/>
</dbReference>
<organism evidence="3 4">
    <name type="scientific">Sanguibacteroides justesenii</name>
    <dbReference type="NCBI Taxonomy" id="1547597"/>
    <lineage>
        <taxon>Bacteria</taxon>
        <taxon>Pseudomonadati</taxon>
        <taxon>Bacteroidota</taxon>
        <taxon>Bacteroidia</taxon>
        <taxon>Bacteroidales</taxon>
        <taxon>Porphyromonadaceae</taxon>
        <taxon>Sanguibacteroides</taxon>
    </lineage>
</organism>
<evidence type="ECO:0000313" key="4">
    <source>
        <dbReference type="Proteomes" id="UP000031980"/>
    </source>
</evidence>
<gene>
    <name evidence="3" type="ORF">BA92_06740</name>
</gene>
<dbReference type="Pfam" id="PF05170">
    <property type="entry name" value="AsmA"/>
    <property type="match status" value="1"/>
</dbReference>